<dbReference type="SMART" id="SM00448">
    <property type="entry name" value="REC"/>
    <property type="match status" value="1"/>
</dbReference>
<evidence type="ECO:0000256" key="3">
    <source>
        <dbReference type="ARBA" id="ARBA00024867"/>
    </source>
</evidence>
<dbReference type="PANTHER" id="PTHR43719">
    <property type="entry name" value="TWO-COMPONENT HISTIDINE KINASE"/>
    <property type="match status" value="1"/>
</dbReference>
<proteinExistence type="predicted"/>
<dbReference type="InterPro" id="IPR011006">
    <property type="entry name" value="CheY-like_superfamily"/>
</dbReference>
<evidence type="ECO:0000256" key="1">
    <source>
        <dbReference type="ARBA" id="ARBA00018672"/>
    </source>
</evidence>
<comment type="caution">
    <text evidence="6">The sequence shown here is derived from an EMBL/GenBank/DDBJ whole genome shotgun (WGS) entry which is preliminary data.</text>
</comment>
<evidence type="ECO:0000256" key="4">
    <source>
        <dbReference type="PROSITE-ProRule" id="PRU00169"/>
    </source>
</evidence>
<dbReference type="PROSITE" id="PS50110">
    <property type="entry name" value="RESPONSE_REGULATORY"/>
    <property type="match status" value="1"/>
</dbReference>
<evidence type="ECO:0000313" key="7">
    <source>
        <dbReference type="Proteomes" id="UP000037175"/>
    </source>
</evidence>
<dbReference type="RefSeq" id="WP_052217372.1">
    <property type="nucleotide sequence ID" value="NZ_LGTE01000007.1"/>
</dbReference>
<dbReference type="PANTHER" id="PTHR43719:SF28">
    <property type="entry name" value="PEROXIDE STRESS-ACTIVATED HISTIDINE KINASE MAK1-RELATED"/>
    <property type="match status" value="1"/>
</dbReference>
<dbReference type="GO" id="GO:0000160">
    <property type="term" value="P:phosphorelay signal transduction system"/>
    <property type="evidence" value="ECO:0007669"/>
    <property type="project" value="InterPro"/>
</dbReference>
<keyword evidence="2 4" id="KW-0597">Phosphoprotein</keyword>
<dbReference type="Proteomes" id="UP000037175">
    <property type="component" value="Unassembled WGS sequence"/>
</dbReference>
<gene>
    <name evidence="6" type="ORF">Tfer_1311</name>
</gene>
<dbReference type="InterPro" id="IPR001789">
    <property type="entry name" value="Sig_transdc_resp-reg_receiver"/>
</dbReference>
<dbReference type="Pfam" id="PF00072">
    <property type="entry name" value="Response_reg"/>
    <property type="match status" value="1"/>
</dbReference>
<dbReference type="SUPFAM" id="SSF52172">
    <property type="entry name" value="CheY-like"/>
    <property type="match status" value="1"/>
</dbReference>
<organism evidence="6 7">
    <name type="scientific">Thermincola ferriacetica</name>
    <dbReference type="NCBI Taxonomy" id="281456"/>
    <lineage>
        <taxon>Bacteria</taxon>
        <taxon>Bacillati</taxon>
        <taxon>Bacillota</taxon>
        <taxon>Clostridia</taxon>
        <taxon>Eubacteriales</taxon>
        <taxon>Thermincolaceae</taxon>
        <taxon>Thermincola</taxon>
    </lineage>
</organism>
<dbReference type="EMBL" id="LGTE01000007">
    <property type="protein sequence ID" value="KNZ69931.1"/>
    <property type="molecule type" value="Genomic_DNA"/>
</dbReference>
<dbReference type="Gene3D" id="3.40.50.2300">
    <property type="match status" value="1"/>
</dbReference>
<accession>A0A0L6W3A9</accession>
<feature type="domain" description="Response regulatory" evidence="5">
    <location>
        <begin position="2"/>
        <end position="128"/>
    </location>
</feature>
<protein>
    <recommendedName>
        <fullName evidence="1">Stage 0 sporulation protein A homolog</fullName>
    </recommendedName>
</protein>
<feature type="modified residue" description="4-aspartylphosphate" evidence="4">
    <location>
        <position position="55"/>
    </location>
</feature>
<reference evidence="7" key="1">
    <citation type="submission" date="2015-07" db="EMBL/GenBank/DDBJ databases">
        <title>Complete Genome of Thermincola ferriacetica strain Z-0001T.</title>
        <authorList>
            <person name="Lusk B."/>
            <person name="Badalamenti J.P."/>
            <person name="Parameswaran P."/>
            <person name="Bond D.R."/>
            <person name="Torres C.I."/>
        </authorList>
    </citation>
    <scope>NUCLEOTIDE SEQUENCE [LARGE SCALE GENOMIC DNA]</scope>
    <source>
        <strain evidence="7">Z-0001</strain>
    </source>
</reference>
<sequence length="134" mass="15220">MEVLIIGEDFFSRRFLQLTLSKFANCKIAVSGRQAINYVKLTLGRDRPYQLIIVDNNLFDMDVTQLVKNIRLLEESGGKPGSPKSKILVLSSPHRHSSVLDTFKEGCDGWITKPIDEEKLLEKIHRFGLVENCS</sequence>
<evidence type="ECO:0000256" key="2">
    <source>
        <dbReference type="ARBA" id="ARBA00022553"/>
    </source>
</evidence>
<evidence type="ECO:0000313" key="6">
    <source>
        <dbReference type="EMBL" id="KNZ69931.1"/>
    </source>
</evidence>
<comment type="function">
    <text evidence="3">May play the central regulatory role in sporulation. It may be an element of the effector pathway responsible for the activation of sporulation genes in response to nutritional stress. Spo0A may act in concert with spo0H (a sigma factor) to control the expression of some genes that are critical to the sporulation process.</text>
</comment>
<evidence type="ECO:0000259" key="5">
    <source>
        <dbReference type="PROSITE" id="PS50110"/>
    </source>
</evidence>
<dbReference type="AlphaFoldDB" id="A0A0L6W3A9"/>
<name>A0A0L6W3A9_9FIRM</name>
<keyword evidence="7" id="KW-1185">Reference proteome</keyword>
<dbReference type="InterPro" id="IPR050956">
    <property type="entry name" value="2C_system_His_kinase"/>
</dbReference>